<dbReference type="Proteomes" id="UP000015453">
    <property type="component" value="Unassembled WGS sequence"/>
</dbReference>
<name>S8CL95_9LAMI</name>
<dbReference type="PANTHER" id="PTHR12271:SF123">
    <property type="entry name" value="PROTEIN HESO1"/>
    <property type="match status" value="1"/>
</dbReference>
<feature type="domain" description="Poly(A) RNA polymerase mitochondrial-like central palm" evidence="1">
    <location>
        <begin position="13"/>
        <end position="151"/>
    </location>
</feature>
<proteinExistence type="predicted"/>
<protein>
    <recommendedName>
        <fullName evidence="1">Poly(A) RNA polymerase mitochondrial-like central palm domain-containing protein</fullName>
    </recommendedName>
</protein>
<dbReference type="PANTHER" id="PTHR12271">
    <property type="entry name" value="POLY A POLYMERASE CID PAP -RELATED"/>
    <property type="match status" value="1"/>
</dbReference>
<dbReference type="InterPro" id="IPR054708">
    <property type="entry name" value="MTPAP-like_central"/>
</dbReference>
<organism evidence="2 3">
    <name type="scientific">Genlisea aurea</name>
    <dbReference type="NCBI Taxonomy" id="192259"/>
    <lineage>
        <taxon>Eukaryota</taxon>
        <taxon>Viridiplantae</taxon>
        <taxon>Streptophyta</taxon>
        <taxon>Embryophyta</taxon>
        <taxon>Tracheophyta</taxon>
        <taxon>Spermatophyta</taxon>
        <taxon>Magnoliopsida</taxon>
        <taxon>eudicotyledons</taxon>
        <taxon>Gunneridae</taxon>
        <taxon>Pentapetalae</taxon>
        <taxon>asterids</taxon>
        <taxon>lamiids</taxon>
        <taxon>Lamiales</taxon>
        <taxon>Lentibulariaceae</taxon>
        <taxon>Genlisea</taxon>
    </lineage>
</organism>
<dbReference type="OrthoDB" id="2274644at2759"/>
<evidence type="ECO:0000259" key="1">
    <source>
        <dbReference type="Pfam" id="PF22600"/>
    </source>
</evidence>
<dbReference type="SUPFAM" id="SSF81301">
    <property type="entry name" value="Nucleotidyltransferase"/>
    <property type="match status" value="1"/>
</dbReference>
<dbReference type="GO" id="GO:0050265">
    <property type="term" value="F:RNA uridylyltransferase activity"/>
    <property type="evidence" value="ECO:0007669"/>
    <property type="project" value="TreeGrafter"/>
</dbReference>
<accession>S8CL95</accession>
<dbReference type="Gene3D" id="3.30.460.10">
    <property type="entry name" value="Beta Polymerase, domain 2"/>
    <property type="match status" value="1"/>
</dbReference>
<dbReference type="Gene3D" id="1.10.1410.10">
    <property type="match status" value="1"/>
</dbReference>
<sequence>MATSEINTVRFLDTAIGDILCVINPSKDDWSARFFVIKEIQDVVRSVESLRGALVQPYGSFVSNLFSKEGDLDISIDLQHGSFISSPGKKQKQSLLKDLSTALRKKGQFLRVQCIPNARVPILKLDTVFNISCDISVCNLSGEMKSIMLYWINEIDGRFRDLVKEWAKTHQINDSRNGSFNSYSLTLLVIFHLQTLEPAILPPLKEIYPGNMSETLTGERNVAVKNVEDICAVNIKRIKMDKSRWTNRSSLSHLFISFLAKLSEICCEASTKGISPFAGQSEDISSNTSWQPKTYAVFVEDPFEQPANTARTVNSKQLEKILEAIKSTQAVVLSANHHRDDNKATVTTSSFLSVSVAPNHNEKEAVPRRRRMMMPQNGSKNVKAAAAPSANTGVAKTKRWLKVLFGPTNQTRY</sequence>
<dbReference type="GO" id="GO:0031123">
    <property type="term" value="P:RNA 3'-end processing"/>
    <property type="evidence" value="ECO:0007669"/>
    <property type="project" value="TreeGrafter"/>
</dbReference>
<evidence type="ECO:0000313" key="3">
    <source>
        <dbReference type="Proteomes" id="UP000015453"/>
    </source>
</evidence>
<keyword evidence="3" id="KW-1185">Reference proteome</keyword>
<evidence type="ECO:0000313" key="2">
    <source>
        <dbReference type="EMBL" id="EPS67904.1"/>
    </source>
</evidence>
<dbReference type="AlphaFoldDB" id="S8CL95"/>
<dbReference type="Pfam" id="PF22600">
    <property type="entry name" value="MTPAP-like_central"/>
    <property type="match status" value="1"/>
</dbReference>
<dbReference type="EMBL" id="AUSU01002867">
    <property type="protein sequence ID" value="EPS67904.1"/>
    <property type="molecule type" value="Genomic_DNA"/>
</dbReference>
<dbReference type="InterPro" id="IPR043519">
    <property type="entry name" value="NT_sf"/>
</dbReference>
<dbReference type="CDD" id="cd05402">
    <property type="entry name" value="NT_PAP_TUTase"/>
    <property type="match status" value="1"/>
</dbReference>
<gene>
    <name evidence="2" type="ORF">M569_06872</name>
</gene>
<reference evidence="2 3" key="1">
    <citation type="journal article" date="2013" name="BMC Genomics">
        <title>The miniature genome of a carnivorous plant Genlisea aurea contains a low number of genes and short non-coding sequences.</title>
        <authorList>
            <person name="Leushkin E.V."/>
            <person name="Sutormin R.A."/>
            <person name="Nabieva E.R."/>
            <person name="Penin A.A."/>
            <person name="Kondrashov A.S."/>
            <person name="Logacheva M.D."/>
        </authorList>
    </citation>
    <scope>NUCLEOTIDE SEQUENCE [LARGE SCALE GENOMIC DNA]</scope>
</reference>
<comment type="caution">
    <text evidence="2">The sequence shown here is derived from an EMBL/GenBank/DDBJ whole genome shotgun (WGS) entry which is preliminary data.</text>
</comment>
<dbReference type="SUPFAM" id="SSF81631">
    <property type="entry name" value="PAP/OAS1 substrate-binding domain"/>
    <property type="match status" value="1"/>
</dbReference>